<dbReference type="Proteomes" id="UP000193303">
    <property type="component" value="Unassembled WGS sequence"/>
</dbReference>
<feature type="domain" description="Bacterial mobilisation" evidence="1">
    <location>
        <begin position="61"/>
        <end position="97"/>
    </location>
</feature>
<feature type="non-terminal residue" evidence="2">
    <location>
        <position position="1"/>
    </location>
</feature>
<dbReference type="AlphaFoldDB" id="A0A1X3D1J6"/>
<evidence type="ECO:0000259" key="1">
    <source>
        <dbReference type="Pfam" id="PF05713"/>
    </source>
</evidence>
<name>A0A1X3D1J6_9NEIS</name>
<sequence>SEKTRMELKLPPKIAAWLESMANKQFMSSNMVALAILLEHIENHPVILDQDANHLKVSNYQLVMIGRNLNQIARRLNAGENVSLSSQQIAELKKFIDAHVGRVNHVLQTNRRRKRE</sequence>
<dbReference type="EMBL" id="MTAB01000086">
    <property type="protein sequence ID" value="OSI13790.1"/>
    <property type="molecule type" value="Genomic_DNA"/>
</dbReference>
<comment type="caution">
    <text evidence="2">The sequence shown here is derived from an EMBL/GenBank/DDBJ whole genome shotgun (WGS) entry which is preliminary data.</text>
</comment>
<accession>A0A1X3D1J6</accession>
<dbReference type="Pfam" id="PF05713">
    <property type="entry name" value="MobC"/>
    <property type="match status" value="1"/>
</dbReference>
<reference evidence="3" key="1">
    <citation type="submission" date="2017-01" db="EMBL/GenBank/DDBJ databases">
        <authorList>
            <person name="Mah S.A."/>
            <person name="Swanson W.J."/>
            <person name="Moy G.W."/>
            <person name="Vacquier V.D."/>
        </authorList>
    </citation>
    <scope>NUCLEOTIDE SEQUENCE [LARGE SCALE GENOMIC DNA]</scope>
    <source>
        <strain evidence="3">124861</strain>
    </source>
</reference>
<dbReference type="OrthoDB" id="9789818at2"/>
<dbReference type="RefSeq" id="WP_125940249.1">
    <property type="nucleotide sequence ID" value="NZ_MTAB01000086.1"/>
</dbReference>
<organism evidence="2 3">
    <name type="scientific">Neisseria dumasiana</name>
    <dbReference type="NCBI Taxonomy" id="1931275"/>
    <lineage>
        <taxon>Bacteria</taxon>
        <taxon>Pseudomonadati</taxon>
        <taxon>Pseudomonadota</taxon>
        <taxon>Betaproteobacteria</taxon>
        <taxon>Neisseriales</taxon>
        <taxon>Neisseriaceae</taxon>
        <taxon>Neisseria</taxon>
    </lineage>
</organism>
<evidence type="ECO:0000313" key="3">
    <source>
        <dbReference type="Proteomes" id="UP000193303"/>
    </source>
</evidence>
<evidence type="ECO:0000313" key="2">
    <source>
        <dbReference type="EMBL" id="OSI13790.1"/>
    </source>
</evidence>
<proteinExistence type="predicted"/>
<gene>
    <name evidence="2" type="ORF">BV912_12870</name>
</gene>
<protein>
    <recommendedName>
        <fullName evidence="1">Bacterial mobilisation domain-containing protein</fullName>
    </recommendedName>
</protein>
<dbReference type="InterPro" id="IPR008687">
    <property type="entry name" value="MobC"/>
</dbReference>